<reference evidence="1 2" key="1">
    <citation type="submission" date="2015-12" db="EMBL/GenBank/DDBJ databases">
        <title>Draft genome sequence of Moniliophthora roreri, the causal agent of frosty pod rot of cacao.</title>
        <authorList>
            <person name="Aime M.C."/>
            <person name="Diaz-Valderrama J.R."/>
            <person name="Kijpornyongpan T."/>
            <person name="Phillips-Mora W."/>
        </authorList>
    </citation>
    <scope>NUCLEOTIDE SEQUENCE [LARGE SCALE GENOMIC DNA]</scope>
    <source>
        <strain evidence="1 2">MCA 2952</strain>
    </source>
</reference>
<dbReference type="Proteomes" id="UP000054988">
    <property type="component" value="Unassembled WGS sequence"/>
</dbReference>
<accession>A0A0W0F6Y6</accession>
<comment type="caution">
    <text evidence="1">The sequence shown here is derived from an EMBL/GenBank/DDBJ whole genome shotgun (WGS) entry which is preliminary data.</text>
</comment>
<gene>
    <name evidence="1" type="ORF">WG66_15301</name>
</gene>
<proteinExistence type="predicted"/>
<organism evidence="1 2">
    <name type="scientific">Moniliophthora roreri</name>
    <name type="common">Frosty pod rot fungus</name>
    <name type="synonym">Monilia roreri</name>
    <dbReference type="NCBI Taxonomy" id="221103"/>
    <lineage>
        <taxon>Eukaryota</taxon>
        <taxon>Fungi</taxon>
        <taxon>Dikarya</taxon>
        <taxon>Basidiomycota</taxon>
        <taxon>Agaricomycotina</taxon>
        <taxon>Agaricomycetes</taxon>
        <taxon>Agaricomycetidae</taxon>
        <taxon>Agaricales</taxon>
        <taxon>Marasmiineae</taxon>
        <taxon>Marasmiaceae</taxon>
        <taxon>Moniliophthora</taxon>
    </lineage>
</organism>
<evidence type="ECO:0000313" key="2">
    <source>
        <dbReference type="Proteomes" id="UP000054988"/>
    </source>
</evidence>
<name>A0A0W0F6Y6_MONRR</name>
<sequence length="131" mass="14129">MQGISLLKDVTSSMQDDGLINDLVVRGISNDQWHNSDGILTTMDSSGLYISRGLLQVYNTTSNAILWNYISAYLSTQYNTTIDFVAGSGDIYAPLWSGPAANSFNGDGQTMAISVLLAGIVLANETDDHFL</sequence>
<dbReference type="EMBL" id="LATX01002255">
    <property type="protein sequence ID" value="KTB32115.1"/>
    <property type="molecule type" value="Genomic_DNA"/>
</dbReference>
<dbReference type="AlphaFoldDB" id="A0A0W0F6Y6"/>
<evidence type="ECO:0000313" key="1">
    <source>
        <dbReference type="EMBL" id="KTB32115.1"/>
    </source>
</evidence>
<protein>
    <recommendedName>
        <fullName evidence="3">Glycoside hydrolase family 76 protein</fullName>
    </recommendedName>
</protein>
<evidence type="ECO:0008006" key="3">
    <source>
        <dbReference type="Google" id="ProtNLM"/>
    </source>
</evidence>